<evidence type="ECO:0000259" key="11">
    <source>
        <dbReference type="SMART" id="SM01007"/>
    </source>
</evidence>
<evidence type="ECO:0000256" key="8">
    <source>
        <dbReference type="ARBA" id="ARBA00023268"/>
    </source>
</evidence>
<evidence type="ECO:0000256" key="7">
    <source>
        <dbReference type="ARBA" id="ARBA00023239"/>
    </source>
</evidence>
<protein>
    <recommendedName>
        <fullName evidence="9">Probable methylthioribulose-1-phosphate dehydratase</fullName>
        <shortName evidence="9">MTRu-1-P dehydratase</shortName>
        <ecNumber evidence="9">4.2.1.109</ecNumber>
    </recommendedName>
</protein>
<dbReference type="AlphaFoldDB" id="A0A1Z5JRC8"/>
<dbReference type="InterPro" id="IPR023943">
    <property type="entry name" value="Enolase-ppase_E1"/>
</dbReference>
<comment type="subcellular location">
    <subcellularLocation>
        <location evidence="9">Cytoplasm</location>
    </subcellularLocation>
</comment>
<evidence type="ECO:0000313" key="13">
    <source>
        <dbReference type="Proteomes" id="UP000198406"/>
    </source>
</evidence>
<dbReference type="EC" id="4.2.1.109" evidence="9"/>
<dbReference type="InterPro" id="IPR006439">
    <property type="entry name" value="HAD-SF_hydro_IA"/>
</dbReference>
<dbReference type="PANTHER" id="PTHR10640">
    <property type="entry name" value="METHYLTHIORIBULOSE-1-PHOSPHATE DEHYDRATASE"/>
    <property type="match status" value="1"/>
</dbReference>
<feature type="region of interest" description="Disordered" evidence="10">
    <location>
        <begin position="54"/>
        <end position="76"/>
    </location>
</feature>
<dbReference type="SFLD" id="SFLDS00003">
    <property type="entry name" value="Haloacid_Dehalogenase"/>
    <property type="match status" value="1"/>
</dbReference>
<dbReference type="GO" id="GO:0000287">
    <property type="term" value="F:magnesium ion binding"/>
    <property type="evidence" value="ECO:0007669"/>
    <property type="project" value="InterPro"/>
</dbReference>
<dbReference type="InterPro" id="IPR017714">
    <property type="entry name" value="MethylthioRu-1-P_deHdtase_MtnB"/>
</dbReference>
<keyword evidence="13" id="KW-1185">Reference proteome</keyword>
<reference evidence="12 13" key="1">
    <citation type="journal article" date="2015" name="Plant Cell">
        <title>Oil accumulation by the oleaginous diatom Fistulifera solaris as revealed by the genome and transcriptome.</title>
        <authorList>
            <person name="Tanaka T."/>
            <person name="Maeda Y."/>
            <person name="Veluchamy A."/>
            <person name="Tanaka M."/>
            <person name="Abida H."/>
            <person name="Marechal E."/>
            <person name="Bowler C."/>
            <person name="Muto M."/>
            <person name="Sunaga Y."/>
            <person name="Tanaka M."/>
            <person name="Yoshino T."/>
            <person name="Taniguchi T."/>
            <person name="Fukuda Y."/>
            <person name="Nemoto M."/>
            <person name="Matsumoto M."/>
            <person name="Wong P.S."/>
            <person name="Aburatani S."/>
            <person name="Fujibuchi W."/>
        </authorList>
    </citation>
    <scope>NUCLEOTIDE SEQUENCE [LARGE SCALE GENOMIC DNA]</scope>
    <source>
        <strain evidence="12 13">JPCC DA0580</strain>
    </source>
</reference>
<dbReference type="Gene3D" id="1.10.720.60">
    <property type="match status" value="1"/>
</dbReference>
<feature type="binding site" evidence="9">
    <location>
        <position position="256"/>
    </location>
    <ligand>
        <name>Zn(2+)</name>
        <dbReference type="ChEBI" id="CHEBI:29105"/>
    </ligand>
</feature>
<comment type="pathway">
    <text evidence="9">Amino-acid biosynthesis; L-methionine biosynthesis via salvage pathway; L-methionine from S-methyl-5-thio-alpha-D-ribose 1-phosphate: step 2/6.</text>
</comment>
<dbReference type="Pfam" id="PF00702">
    <property type="entry name" value="Hydrolase"/>
    <property type="match status" value="1"/>
</dbReference>
<feature type="compositionally biased region" description="Acidic residues" evidence="10">
    <location>
        <begin position="303"/>
        <end position="314"/>
    </location>
</feature>
<dbReference type="NCBIfam" id="TIGR01691">
    <property type="entry name" value="enolase-ppase"/>
    <property type="match status" value="1"/>
</dbReference>
<dbReference type="GO" id="GO:0043874">
    <property type="term" value="F:acireductone synthase activity"/>
    <property type="evidence" value="ECO:0007669"/>
    <property type="project" value="InterPro"/>
</dbReference>
<dbReference type="GO" id="GO:0005737">
    <property type="term" value="C:cytoplasm"/>
    <property type="evidence" value="ECO:0007669"/>
    <property type="project" value="UniProtKB-SubCell"/>
</dbReference>
<name>A0A1Z5JRC8_FISSO</name>
<dbReference type="Pfam" id="PF00596">
    <property type="entry name" value="Aldolase_II"/>
    <property type="match status" value="1"/>
</dbReference>
<dbReference type="InterPro" id="IPR036412">
    <property type="entry name" value="HAD-like_sf"/>
</dbReference>
<gene>
    <name evidence="12" type="ORF">FisN_7Lh302</name>
</gene>
<dbReference type="SUPFAM" id="SSF56784">
    <property type="entry name" value="HAD-like"/>
    <property type="match status" value="1"/>
</dbReference>
<evidence type="ECO:0000256" key="10">
    <source>
        <dbReference type="SAM" id="MobiDB-lite"/>
    </source>
</evidence>
<dbReference type="Gene3D" id="3.40.225.10">
    <property type="entry name" value="Class II aldolase/adducin N-terminal domain"/>
    <property type="match status" value="1"/>
</dbReference>
<feature type="binding site" evidence="9">
    <location>
        <position position="160"/>
    </location>
    <ligand>
        <name>substrate</name>
    </ligand>
</feature>
<keyword evidence="6 9" id="KW-0486">Methionine biosynthesis</keyword>
<feature type="domain" description="Class II aldolase/adducin N-terminal" evidence="11">
    <location>
        <begin position="85"/>
        <end position="283"/>
    </location>
</feature>
<organism evidence="12 13">
    <name type="scientific">Fistulifera solaris</name>
    <name type="common">Oleaginous diatom</name>
    <dbReference type="NCBI Taxonomy" id="1519565"/>
    <lineage>
        <taxon>Eukaryota</taxon>
        <taxon>Sar</taxon>
        <taxon>Stramenopiles</taxon>
        <taxon>Ochrophyta</taxon>
        <taxon>Bacillariophyta</taxon>
        <taxon>Bacillariophyceae</taxon>
        <taxon>Bacillariophycidae</taxon>
        <taxon>Naviculales</taxon>
        <taxon>Naviculaceae</taxon>
        <taxon>Fistulifera</taxon>
    </lineage>
</organism>
<dbReference type="UniPathway" id="UPA00904">
    <property type="reaction ID" value="UER00875"/>
</dbReference>
<evidence type="ECO:0000256" key="4">
    <source>
        <dbReference type="ARBA" id="ARBA00022801"/>
    </source>
</evidence>
<dbReference type="SUPFAM" id="SSF53639">
    <property type="entry name" value="AraD/HMP-PK domain-like"/>
    <property type="match status" value="1"/>
</dbReference>
<accession>A0A1Z5JRC8</accession>
<dbReference type="Proteomes" id="UP000198406">
    <property type="component" value="Unassembled WGS sequence"/>
</dbReference>
<dbReference type="EMBL" id="BDSP01000107">
    <property type="protein sequence ID" value="GAX16575.1"/>
    <property type="molecule type" value="Genomic_DNA"/>
</dbReference>
<dbReference type="CDD" id="cd01629">
    <property type="entry name" value="HAD_EP"/>
    <property type="match status" value="1"/>
</dbReference>
<dbReference type="GO" id="GO:0046570">
    <property type="term" value="F:methylthioribulose 1-phosphate dehydratase activity"/>
    <property type="evidence" value="ECO:0007669"/>
    <property type="project" value="UniProtKB-UniRule"/>
</dbReference>
<dbReference type="GO" id="GO:0008270">
    <property type="term" value="F:zinc ion binding"/>
    <property type="evidence" value="ECO:0007669"/>
    <property type="project" value="UniProtKB-UniRule"/>
</dbReference>
<dbReference type="PANTHER" id="PTHR10640:SF7">
    <property type="entry name" value="METHYLTHIORIBULOSE-1-PHOSPHATE DEHYDRATASE"/>
    <property type="match status" value="1"/>
</dbReference>
<feature type="active site" description="Proton donor/acceptor" evidence="9">
    <location>
        <position position="206"/>
    </location>
</feature>
<comment type="cofactor">
    <cofactor evidence="9">
        <name>Zn(2+)</name>
        <dbReference type="ChEBI" id="CHEBI:29105"/>
    </cofactor>
    <text evidence="9">Binds 1 zinc ion per subunit.</text>
</comment>
<comment type="catalytic activity">
    <reaction evidence="9">
        <text>5-(methylsulfanyl)-D-ribulose 1-phosphate = 5-methylsulfanyl-2,3-dioxopentyl phosphate + H2O</text>
        <dbReference type="Rhea" id="RHEA:15549"/>
        <dbReference type="ChEBI" id="CHEBI:15377"/>
        <dbReference type="ChEBI" id="CHEBI:58548"/>
        <dbReference type="ChEBI" id="CHEBI:58828"/>
        <dbReference type="EC" id="4.2.1.109"/>
    </reaction>
</comment>
<comment type="function">
    <text evidence="9">Catalyzes the dehydration of methylthioribulose-1-phosphate (MTRu-1-P) into 2,3-diketo-5-methylthiopentyl-1-phosphate (DK-MTP-1-P).</text>
</comment>
<feature type="binding site" evidence="9">
    <location>
        <position position="179"/>
    </location>
    <ligand>
        <name>Zn(2+)</name>
        <dbReference type="ChEBI" id="CHEBI:29105"/>
    </ligand>
</feature>
<evidence type="ECO:0000256" key="3">
    <source>
        <dbReference type="ARBA" id="ARBA00022723"/>
    </source>
</evidence>
<dbReference type="NCBIfam" id="TIGR03328">
    <property type="entry name" value="salvage_mtnB"/>
    <property type="match status" value="1"/>
</dbReference>
<keyword evidence="5 9" id="KW-0862">Zinc</keyword>
<dbReference type="NCBIfam" id="TIGR01549">
    <property type="entry name" value="HAD-SF-IA-v1"/>
    <property type="match status" value="1"/>
</dbReference>
<dbReference type="Gene3D" id="3.40.50.1000">
    <property type="entry name" value="HAD superfamily/HAD-like"/>
    <property type="match status" value="1"/>
</dbReference>
<keyword evidence="2 9" id="KW-0028">Amino-acid biosynthesis</keyword>
<dbReference type="OrthoDB" id="39028at2759"/>
<sequence length="576" mass="63346">MNGNNNEEETPGKGWTNGALPPAFAPHTLDGKLQLYQHHRRWIGLNSSWSRIGNDDTELSKRTSSSSSGISLVETPEEQGQRVRALIAQLCESFYKAGWATGTGGGISIRVKHNDDWRVFVAPSGLQKEDLIGDDIFELDMNRNVVQYPFSNPTLRQSACTPLWYVIYRLRPTATAVLHTHSPNAVYATLLDPTETSSCLRITHLEMLKGVGNHAYDDFLTIPIIDNRPTEDQLADQLAAAVQQYPKTNAVLVRRHGLYVWGDSWEQCKTQAESIDYVLAAAVQMKQMGIDPAVPPKSGTYRDDDDDDDDDDVEPVTKKQKTGFHGVSAADNADDLLANVTPLLPRDGFKALLLDIEGCTSSIAFVKEVLFPYVRQHLLEFLEQRPNADWLPALQQEVQSHGGGDVMTTISDCVTYLMDRDIKSAALKELQGQMWQAGYDEGELQGHVYADMKPMLEWMQGNHIPVYIYSSGSVKAQKLLFGHSTQGDLLPLLAGHFDIPSAGGKKESTSYQTIATQLGLQPSEIVFVSDAEDELVAARQAGIGKAVMSVRPGNVPMTAVGKGFPAIYSLLQLCGA</sequence>
<keyword evidence="3 9" id="KW-0479">Metal-binding</keyword>
<keyword evidence="4" id="KW-0378">Hydrolase</keyword>
<dbReference type="InterPro" id="IPR036409">
    <property type="entry name" value="Aldolase_II/adducin_N_sf"/>
</dbReference>
<evidence type="ECO:0000256" key="2">
    <source>
        <dbReference type="ARBA" id="ARBA00022605"/>
    </source>
</evidence>
<comment type="caution">
    <text evidence="12">The sequence shown here is derived from an EMBL/GenBank/DDBJ whole genome shotgun (WGS) entry which is preliminary data.</text>
</comment>
<keyword evidence="1 9" id="KW-0963">Cytoplasm</keyword>
<evidence type="ECO:0000256" key="5">
    <source>
        <dbReference type="ARBA" id="ARBA00022833"/>
    </source>
</evidence>
<dbReference type="SFLD" id="SFLDG01129">
    <property type="entry name" value="C1.5:_HAD__Beta-PGM__Phosphata"/>
    <property type="match status" value="1"/>
</dbReference>
<evidence type="ECO:0000256" key="1">
    <source>
        <dbReference type="ARBA" id="ARBA00022490"/>
    </source>
</evidence>
<feature type="region of interest" description="Disordered" evidence="10">
    <location>
        <begin position="290"/>
        <end position="324"/>
    </location>
</feature>
<feature type="binding site" evidence="9">
    <location>
        <position position="181"/>
    </location>
    <ligand>
        <name>Zn(2+)</name>
        <dbReference type="ChEBI" id="CHEBI:29105"/>
    </ligand>
</feature>
<evidence type="ECO:0000256" key="9">
    <source>
        <dbReference type="HAMAP-Rule" id="MF_03116"/>
    </source>
</evidence>
<dbReference type="FunFam" id="3.40.225.10:FF:000003">
    <property type="entry name" value="Methylthioribulose-1-phosphate dehydratase"/>
    <property type="match status" value="1"/>
</dbReference>
<dbReference type="InterPro" id="IPR027514">
    <property type="entry name" value="Salvage_MtnB_euk"/>
</dbReference>
<dbReference type="InParanoid" id="A0A1Z5JRC8"/>
<proteinExistence type="inferred from homology"/>
<keyword evidence="7 9" id="KW-0456">Lyase</keyword>
<keyword evidence="8" id="KW-0511">Multifunctional enzyme</keyword>
<dbReference type="SMART" id="SM01007">
    <property type="entry name" value="Aldolase_II"/>
    <property type="match status" value="1"/>
</dbReference>
<dbReference type="InterPro" id="IPR023214">
    <property type="entry name" value="HAD_sf"/>
</dbReference>
<feature type="region of interest" description="Disordered" evidence="10">
    <location>
        <begin position="1"/>
        <end position="23"/>
    </location>
</feature>
<feature type="compositionally biased region" description="Low complexity" evidence="10">
    <location>
        <begin position="62"/>
        <end position="71"/>
    </location>
</feature>
<evidence type="ECO:0000313" key="12">
    <source>
        <dbReference type="EMBL" id="GAX16575.1"/>
    </source>
</evidence>
<dbReference type="SFLD" id="SFLDG01133">
    <property type="entry name" value="C1.5.4:_Enolase-phosphatase_Li"/>
    <property type="match status" value="1"/>
</dbReference>
<dbReference type="HAMAP" id="MF_03116">
    <property type="entry name" value="Salvage_MtnB_euk"/>
    <property type="match status" value="1"/>
</dbReference>
<dbReference type="GO" id="GO:0019509">
    <property type="term" value="P:L-methionine salvage from methylthioadenosine"/>
    <property type="evidence" value="ECO:0007669"/>
    <property type="project" value="UniProtKB-UniRule"/>
</dbReference>
<evidence type="ECO:0000256" key="6">
    <source>
        <dbReference type="ARBA" id="ARBA00023167"/>
    </source>
</evidence>
<dbReference type="InterPro" id="IPR001303">
    <property type="entry name" value="Aldolase_II/adducin_N"/>
</dbReference>
<comment type="similarity">
    <text evidence="9">Belongs to the aldolase class II family. MtnB subfamily.</text>
</comment>